<comment type="caution">
    <text evidence="1">The sequence shown here is derived from an EMBL/GenBank/DDBJ whole genome shotgun (WGS) entry which is preliminary data.</text>
</comment>
<sequence>MSEYSPVLSEEERIRKSKLSFNTKSIHQRQQFCHALENLIIDVFKKNWPAVKVGVANINSEAVAAKQVKEDFDNIEPPTASKLEPPTASKLDFGTPYKRNHYRYNSVAGVRSFVQPVTMLRVQRFYIYCQLQTQDEKTNMSKIKEAKYNWARESSLNREIWRLKYENNLLLGFDINKDFQMFSIMDNDYIANGLAGEEEPTNETVQQQWRKSPPKLKFISTEISGFVHVYGITGYHCWNYYLGKRFNQIKSSLVIFTNGSMTGTCYGEVVKRIKQEWIQMDSGMKQQIEVEYRDLLSQGKDMYEGKIVSIEFKNEAINNWKRYQVIHVRGDNPFFELSSSTNKFSIEPPKRLRFVRNQTVGNIVIIGKVDNLHAWNYFLCKHLKENARTSLYFQLREQWAKMNSDEQEQYRLEYEELLYSGRDIYRGKILLLEEKQALAEKEGRLKKTGGGGLITEIWGQVIENGSGARTNVAPLPIIIDYKSQKPVLLDELSEKHVYNYFLARRLDEVKKGGDRGGGSGGGVLQRELFLKLELEWVKKTQLEKNQLRCDYEKLLKSGYDYLYGKIVPLSEKISQAHSLKLAKNLSGVGSKAAFSSKAREILESNQNLESENQAWEYFKYAKVEYENEKDLNKLEKEWQAMSDEEKKEIGEMYQVLKSTGKKIVDKVMVDKYTIDTIEQH</sequence>
<dbReference type="EMBL" id="JAHUZD010000138">
    <property type="protein sequence ID" value="KAI3403066.2"/>
    <property type="molecule type" value="Genomic_DNA"/>
</dbReference>
<reference evidence="1" key="1">
    <citation type="journal article" date="2022" name="DNA Res.">
        <title>Genome analysis of five recently described species of the CUG-Ser clade uncovers Candida theae as a new hybrid lineage with pathogenic potential in the Candida parapsilosis species complex.</title>
        <authorList>
            <person name="Mixao V."/>
            <person name="Del Olmo V."/>
            <person name="Hegedusova E."/>
            <person name="Saus E."/>
            <person name="Pryszcz L."/>
            <person name="Cillingova A."/>
            <person name="Nosek J."/>
            <person name="Gabaldon T."/>
        </authorList>
    </citation>
    <scope>NUCLEOTIDE SEQUENCE</scope>
    <source>
        <strain evidence="1">CBS 10844</strain>
    </source>
</reference>
<gene>
    <name evidence="1" type="ORF">KGF56_004126</name>
</gene>
<evidence type="ECO:0000313" key="2">
    <source>
        <dbReference type="Proteomes" id="UP001202479"/>
    </source>
</evidence>
<protein>
    <submittedName>
        <fullName evidence="1">Uncharacterized protein</fullName>
    </submittedName>
</protein>
<dbReference type="Proteomes" id="UP001202479">
    <property type="component" value="Unassembled WGS sequence"/>
</dbReference>
<evidence type="ECO:0000313" key="1">
    <source>
        <dbReference type="EMBL" id="KAI3403066.2"/>
    </source>
</evidence>
<proteinExistence type="predicted"/>
<name>A0AAI9WWD9_9ASCO</name>
<dbReference type="RefSeq" id="XP_049178813.1">
    <property type="nucleotide sequence ID" value="XM_049325533.1"/>
</dbReference>
<keyword evidence="2" id="KW-1185">Reference proteome</keyword>
<dbReference type="AlphaFoldDB" id="A0AAI9WWD9"/>
<organism evidence="1 2">
    <name type="scientific">Candida oxycetoniae</name>
    <dbReference type="NCBI Taxonomy" id="497107"/>
    <lineage>
        <taxon>Eukaryota</taxon>
        <taxon>Fungi</taxon>
        <taxon>Dikarya</taxon>
        <taxon>Ascomycota</taxon>
        <taxon>Saccharomycotina</taxon>
        <taxon>Pichiomycetes</taxon>
        <taxon>Debaryomycetaceae</taxon>
        <taxon>Candida/Lodderomyces clade</taxon>
        <taxon>Candida</taxon>
    </lineage>
</organism>
<accession>A0AAI9WWD9</accession>
<dbReference type="GeneID" id="73381741"/>